<dbReference type="KEGG" id="tmn:UCRPA7_512"/>
<organism evidence="3 4">
    <name type="scientific">Phaeoacremonium minimum (strain UCR-PA7)</name>
    <name type="common">Esca disease fungus</name>
    <name type="synonym">Togninia minima</name>
    <dbReference type="NCBI Taxonomy" id="1286976"/>
    <lineage>
        <taxon>Eukaryota</taxon>
        <taxon>Fungi</taxon>
        <taxon>Dikarya</taxon>
        <taxon>Ascomycota</taxon>
        <taxon>Pezizomycotina</taxon>
        <taxon>Sordariomycetes</taxon>
        <taxon>Sordariomycetidae</taxon>
        <taxon>Togniniales</taxon>
        <taxon>Togniniaceae</taxon>
        <taxon>Phaeoacremonium</taxon>
    </lineage>
</organism>
<dbReference type="HOGENOM" id="CLU_007239_0_0_1"/>
<dbReference type="EMBL" id="KB932812">
    <property type="protein sequence ID" value="EOO03939.1"/>
    <property type="molecule type" value="Genomic_DNA"/>
</dbReference>
<dbReference type="InterPro" id="IPR028084">
    <property type="entry name" value="FNIP_N_dom"/>
</dbReference>
<name>R8BXD9_PHAM7</name>
<protein>
    <recommendedName>
        <fullName evidence="2">Folliculin-interacting protein N-terminal domain-containing protein</fullName>
    </recommendedName>
</protein>
<dbReference type="GeneID" id="19325640"/>
<feature type="compositionally biased region" description="Low complexity" evidence="1">
    <location>
        <begin position="488"/>
        <end position="510"/>
    </location>
</feature>
<dbReference type="GO" id="GO:0042030">
    <property type="term" value="F:ATPase inhibitor activity"/>
    <property type="evidence" value="ECO:0007669"/>
    <property type="project" value="TreeGrafter"/>
</dbReference>
<feature type="compositionally biased region" description="Polar residues" evidence="1">
    <location>
        <begin position="533"/>
        <end position="543"/>
    </location>
</feature>
<feature type="domain" description="Folliculin-interacting protein N-terminal" evidence="2">
    <location>
        <begin position="32"/>
        <end position="107"/>
    </location>
</feature>
<dbReference type="RefSeq" id="XP_007911298.1">
    <property type="nucleotide sequence ID" value="XM_007913107.1"/>
</dbReference>
<evidence type="ECO:0000313" key="3">
    <source>
        <dbReference type="EMBL" id="EOO03939.1"/>
    </source>
</evidence>
<sequence>MDTRDVRVVIMQDTLSSVPASLLYDSQPPPPPVNQPTERPSTTSAFGRRASVQGRAQSRVETEAQRAMREYGEEIATFSSCIFGNNEFLAYKGTSTKVHVMPTDPRNDVANSIIGDGRGSMGRSSMRSSKLSQSFSSEMISPFNPPSSSAPRAPEKRRVLITRLFPVNIPDDNKSSVTPQGRFSEDSSGYPFPAPVDDGSGKPPKKATPKMKRTPMYAVALIINLPQGFLSVHTDWLQALSPSKYRKQYFLQQKAKGEEDLSLPVRTIVVGQDKMAARRVVFLLSAFLPSNQQLANMRTHRPSTSASYGAFSQSPPSYIVPILKEESLRRKINRRGAPRQSSHSRNVSMQAPSTRSSIPAHLAHLSMDTRHERRASDAASIKTTNIPILGNDFGTRKSSAATTTTITPETSIPHFATAHGIESQFYARPGSSSSVAADDLKRSLKRGDSSGQYSSGSTDSRQSSRWGSVIGGLWGARKRDSTHTTVQSRDSTGSRDSFSSSPRKSISQRRVSLGRMVEEAQMVDSPVKEEPSDSTSTAPQTPRQLLGDTESLGGGPPESRRSERTPDPNGAFESPVKTTINADDGIIDVDVPFPEYLTSFETAVSSPSSSGYLSTPGFGSGLEAFEQACRLSMDGDMPMNVAGWLQCYHPDFVLQAIPSSPDLVDQVKASLRAEPTPFTASSIESDRERWVDVSCALIADTTNFSISLIRYRRLVKPKPVVDRSTPLLSGSVNSHTSAALTPSLSPYERCIEEEFTEEPIVTLDETLIEAVERVVALGADISKDSSAASSRSVSQRRGSTGESTESEDLPHLPPPPPQEVPRGECKTVVLSALEEIVREVIQKKDHPRGGNGRGPRAKESVLKDAVRVWIESVEAGE</sequence>
<dbReference type="eggNOG" id="ENOG502QUW1">
    <property type="taxonomic scope" value="Eukaryota"/>
</dbReference>
<evidence type="ECO:0000256" key="1">
    <source>
        <dbReference type="SAM" id="MobiDB-lite"/>
    </source>
</evidence>
<dbReference type="GO" id="GO:0051087">
    <property type="term" value="F:protein-folding chaperone binding"/>
    <property type="evidence" value="ECO:0007669"/>
    <property type="project" value="TreeGrafter"/>
</dbReference>
<dbReference type="GO" id="GO:0005737">
    <property type="term" value="C:cytoplasm"/>
    <property type="evidence" value="ECO:0007669"/>
    <property type="project" value="TreeGrafter"/>
</dbReference>
<dbReference type="Pfam" id="PF14636">
    <property type="entry name" value="FNIP_N"/>
    <property type="match status" value="1"/>
</dbReference>
<accession>R8BXD9</accession>
<feature type="compositionally biased region" description="Polar residues" evidence="1">
    <location>
        <begin position="35"/>
        <end position="45"/>
    </location>
</feature>
<feature type="region of interest" description="Disordered" evidence="1">
    <location>
        <begin position="333"/>
        <end position="360"/>
    </location>
</feature>
<feature type="compositionally biased region" description="Low complexity" evidence="1">
    <location>
        <begin position="449"/>
        <end position="464"/>
    </location>
</feature>
<keyword evidence="4" id="KW-1185">Reference proteome</keyword>
<dbReference type="AlphaFoldDB" id="R8BXD9"/>
<proteinExistence type="predicted"/>
<feature type="region of interest" description="Disordered" evidence="1">
    <location>
        <begin position="170"/>
        <end position="211"/>
    </location>
</feature>
<evidence type="ECO:0000259" key="2">
    <source>
        <dbReference type="Pfam" id="PF14636"/>
    </source>
</evidence>
<evidence type="ECO:0000313" key="4">
    <source>
        <dbReference type="Proteomes" id="UP000014074"/>
    </source>
</evidence>
<reference evidence="4" key="1">
    <citation type="journal article" date="2013" name="Genome Announc.">
        <title>Draft genome sequence of the ascomycete Phaeoacremonium aleophilum strain UCR-PA7, a causal agent of the esca disease complex in grapevines.</title>
        <authorList>
            <person name="Blanco-Ulate B."/>
            <person name="Rolshausen P."/>
            <person name="Cantu D."/>
        </authorList>
    </citation>
    <scope>NUCLEOTIDE SEQUENCE [LARGE SCALE GENOMIC DNA]</scope>
    <source>
        <strain evidence="4">UCR-PA7</strain>
    </source>
</reference>
<dbReference type="PANTHER" id="PTHR21634:SF9">
    <property type="entry name" value="RE13835P"/>
    <property type="match status" value="1"/>
</dbReference>
<dbReference type="OrthoDB" id="5428015at2759"/>
<feature type="compositionally biased region" description="Low complexity" evidence="1">
    <location>
        <begin position="785"/>
        <end position="801"/>
    </location>
</feature>
<feature type="region of interest" description="Disordered" evidence="1">
    <location>
        <begin position="444"/>
        <end position="577"/>
    </location>
</feature>
<feature type="region of interest" description="Disordered" evidence="1">
    <location>
        <begin position="785"/>
        <end position="823"/>
    </location>
</feature>
<dbReference type="Proteomes" id="UP000014074">
    <property type="component" value="Unassembled WGS sequence"/>
</dbReference>
<feature type="region of interest" description="Disordered" evidence="1">
    <location>
        <begin position="20"/>
        <end position="61"/>
    </location>
</feature>
<dbReference type="PANTHER" id="PTHR21634">
    <property type="entry name" value="RE13835P"/>
    <property type="match status" value="1"/>
</dbReference>
<feature type="compositionally biased region" description="Polar residues" evidence="1">
    <location>
        <begin position="339"/>
        <end position="357"/>
    </location>
</feature>
<feature type="region of interest" description="Disordered" evidence="1">
    <location>
        <begin position="840"/>
        <end position="860"/>
    </location>
</feature>
<gene>
    <name evidence="3" type="ORF">UCRPA7_512</name>
</gene>